<feature type="compositionally biased region" description="Basic and acidic residues" evidence="1">
    <location>
        <begin position="252"/>
        <end position="261"/>
    </location>
</feature>
<accession>A0A6J6P122</accession>
<evidence type="ECO:0000256" key="1">
    <source>
        <dbReference type="SAM" id="MobiDB-lite"/>
    </source>
</evidence>
<dbReference type="EMBL" id="CAEZXR010000027">
    <property type="protein sequence ID" value="CAB4690283.1"/>
    <property type="molecule type" value="Genomic_DNA"/>
</dbReference>
<reference evidence="2" key="1">
    <citation type="submission" date="2020-05" db="EMBL/GenBank/DDBJ databases">
        <authorList>
            <person name="Chiriac C."/>
            <person name="Salcher M."/>
            <person name="Ghai R."/>
            <person name="Kavagutti S V."/>
        </authorList>
    </citation>
    <scope>NUCLEOTIDE SEQUENCE</scope>
</reference>
<protein>
    <submittedName>
        <fullName evidence="2">Unannotated protein</fullName>
    </submittedName>
</protein>
<feature type="region of interest" description="Disordered" evidence="1">
    <location>
        <begin position="242"/>
        <end position="296"/>
    </location>
</feature>
<evidence type="ECO:0000313" key="2">
    <source>
        <dbReference type="EMBL" id="CAB4690283.1"/>
    </source>
</evidence>
<name>A0A6J6P122_9ZZZZ</name>
<organism evidence="2">
    <name type="scientific">freshwater metagenome</name>
    <dbReference type="NCBI Taxonomy" id="449393"/>
    <lineage>
        <taxon>unclassified sequences</taxon>
        <taxon>metagenomes</taxon>
        <taxon>ecological metagenomes</taxon>
    </lineage>
</organism>
<dbReference type="AlphaFoldDB" id="A0A6J6P122"/>
<gene>
    <name evidence="2" type="ORF">UFOPK2579_00363</name>
</gene>
<sequence length="296" mass="29450">MAALVLLDAVARPPPVLGDVGGARVGHAVPARDPDPVGQVEAAGSLDTRLVELADAGAGAGVDARDVAELVQPRGPPREEGQGGLAAVGVGGVEALEVVPQRAALDDAERLGVDDGGLRLGAAHLDGGGVGAVLAGGRLDPHVVVVAREARLAGGLRAEGDGQQPPPGRELGADPVRSEVGLVAAGAGLAGDVDADRREGRVAPPGVHGRLVGRVALIEAVAGEVARGDRVGRLLGGARRGAAGRVGHGGLRQRERRRDQGAEDGDGGGSAEREQGRACHCQRAPDVQGRGGVASL</sequence>
<proteinExistence type="predicted"/>